<keyword evidence="2" id="KW-0274">FAD</keyword>
<dbReference type="Gene3D" id="3.50.50.60">
    <property type="entry name" value="FAD/NAD(P)-binding domain"/>
    <property type="match status" value="1"/>
</dbReference>
<keyword evidence="4" id="KW-0812">Transmembrane</keyword>
<dbReference type="GO" id="GO:0044550">
    <property type="term" value="P:secondary metabolite biosynthetic process"/>
    <property type="evidence" value="ECO:0007669"/>
    <property type="project" value="UniProtKB-ARBA"/>
</dbReference>
<dbReference type="FunFam" id="3.50.50.60:FF:000153">
    <property type="entry name" value="Salicylate hydroxylase, putative"/>
    <property type="match status" value="1"/>
</dbReference>
<dbReference type="SUPFAM" id="SSF51905">
    <property type="entry name" value="FAD/NAD(P)-binding domain"/>
    <property type="match status" value="1"/>
</dbReference>
<dbReference type="InterPro" id="IPR036188">
    <property type="entry name" value="FAD/NAD-bd_sf"/>
</dbReference>
<evidence type="ECO:0000313" key="7">
    <source>
        <dbReference type="Proteomes" id="UP000054383"/>
    </source>
</evidence>
<keyword evidence="4" id="KW-0472">Membrane</keyword>
<dbReference type="InterPro" id="IPR002938">
    <property type="entry name" value="FAD-bd"/>
</dbReference>
<dbReference type="Proteomes" id="UP000054383">
    <property type="component" value="Unassembled WGS sequence"/>
</dbReference>
<dbReference type="GO" id="GO:0071949">
    <property type="term" value="F:FAD binding"/>
    <property type="evidence" value="ECO:0007669"/>
    <property type="project" value="InterPro"/>
</dbReference>
<sequence>MGNCMSTNKKQPRALNGEQFEIAIVGGGICGLILAIGLLKRNVKITIYEQSRSFREIGAGVAFTANAIQCMRLIHPGIVDALKTVATSNGDPNDPNDYLQYADGFNQKEGEESKILFKLYAGYRGFEGCHRAHLLDELVKLVPENVVQFSKRLDHYTDPEDGGKLTLHFEDGSSAEADAVIGCDGIKSKVRQGLLGENNPASYPAYSHKCAFRALVPMDRAAAALGDEVAKNQRMHYGPSAHILHFPVAHQTLMNVVAFLDDPTERSYSSKLSEPGSKEEVVQAFAKWGPTVRTITNLLDDEMDKWFIFDTNNHPAPTYASGRVCIAGDAAHASSPHHGAGAGVGVEDALALSRLLELVTDSLNNGAQISKQEALKAAFAAFDAVRRERTQWFVRSSRMICDVYELKHAETGTDIQKIYEEIKWRSHKIWYFDIDGMLRQVEDQYKARFNGDYISKSML</sequence>
<proteinExistence type="predicted"/>
<keyword evidence="7" id="KW-1185">Reference proteome</keyword>
<accession>A0A0U1M576</accession>
<evidence type="ECO:0000259" key="5">
    <source>
        <dbReference type="Pfam" id="PF01494"/>
    </source>
</evidence>
<name>A0A0U1M576_TALIS</name>
<evidence type="ECO:0000256" key="1">
    <source>
        <dbReference type="ARBA" id="ARBA00022630"/>
    </source>
</evidence>
<dbReference type="SUPFAM" id="SSF54373">
    <property type="entry name" value="FAD-linked reductases, C-terminal domain"/>
    <property type="match status" value="1"/>
</dbReference>
<feature type="transmembrane region" description="Helical" evidence="4">
    <location>
        <begin position="20"/>
        <end position="39"/>
    </location>
</feature>
<organism evidence="6 7">
    <name type="scientific">Talaromyces islandicus</name>
    <name type="common">Penicillium islandicum</name>
    <dbReference type="NCBI Taxonomy" id="28573"/>
    <lineage>
        <taxon>Eukaryota</taxon>
        <taxon>Fungi</taxon>
        <taxon>Dikarya</taxon>
        <taxon>Ascomycota</taxon>
        <taxon>Pezizomycotina</taxon>
        <taxon>Eurotiomycetes</taxon>
        <taxon>Eurotiomycetidae</taxon>
        <taxon>Eurotiales</taxon>
        <taxon>Trichocomaceae</taxon>
        <taxon>Talaromyces</taxon>
        <taxon>Talaromyces sect. Islandici</taxon>
    </lineage>
</organism>
<dbReference type="PANTHER" id="PTHR46720">
    <property type="entry name" value="HYDROXYLASE, PUTATIVE (AFU_ORTHOLOGUE AFUA_3G01460)-RELATED"/>
    <property type="match status" value="1"/>
</dbReference>
<dbReference type="STRING" id="28573.A0A0U1M576"/>
<keyword evidence="4" id="KW-1133">Transmembrane helix</keyword>
<keyword evidence="1" id="KW-0285">Flavoprotein</keyword>
<dbReference type="AlphaFoldDB" id="A0A0U1M576"/>
<dbReference type="EMBL" id="CVMT01000008">
    <property type="protein sequence ID" value="CRG90768.1"/>
    <property type="molecule type" value="Genomic_DNA"/>
</dbReference>
<dbReference type="OrthoDB" id="417877at2759"/>
<keyword evidence="3" id="KW-0560">Oxidoreductase</keyword>
<dbReference type="InterPro" id="IPR051104">
    <property type="entry name" value="FAD_monoxygenase"/>
</dbReference>
<reference evidence="6 7" key="1">
    <citation type="submission" date="2015-04" db="EMBL/GenBank/DDBJ databases">
        <authorList>
            <person name="Syromyatnikov M.Y."/>
            <person name="Popov V.N."/>
        </authorList>
    </citation>
    <scope>NUCLEOTIDE SEQUENCE [LARGE SCALE GENOMIC DNA]</scope>
    <source>
        <strain evidence="6">WF-38-12</strain>
    </source>
</reference>
<dbReference type="GO" id="GO:0016491">
    <property type="term" value="F:oxidoreductase activity"/>
    <property type="evidence" value="ECO:0007669"/>
    <property type="project" value="UniProtKB-KW"/>
</dbReference>
<dbReference type="PRINTS" id="PR00420">
    <property type="entry name" value="RNGMNOXGNASE"/>
</dbReference>
<evidence type="ECO:0000256" key="3">
    <source>
        <dbReference type="ARBA" id="ARBA00023002"/>
    </source>
</evidence>
<gene>
    <name evidence="6" type="ORF">PISL3812_07813</name>
</gene>
<feature type="domain" description="FAD-binding" evidence="5">
    <location>
        <begin position="21"/>
        <end position="359"/>
    </location>
</feature>
<evidence type="ECO:0000313" key="6">
    <source>
        <dbReference type="EMBL" id="CRG90768.1"/>
    </source>
</evidence>
<dbReference type="OMA" id="EIYEWND"/>
<evidence type="ECO:0000256" key="2">
    <source>
        <dbReference type="ARBA" id="ARBA00022827"/>
    </source>
</evidence>
<dbReference type="PANTHER" id="PTHR46720:SF3">
    <property type="entry name" value="FAD-BINDING DOMAIN-CONTAINING PROTEIN-RELATED"/>
    <property type="match status" value="1"/>
</dbReference>
<dbReference type="Pfam" id="PF01494">
    <property type="entry name" value="FAD_binding_3"/>
    <property type="match status" value="1"/>
</dbReference>
<evidence type="ECO:0000256" key="4">
    <source>
        <dbReference type="SAM" id="Phobius"/>
    </source>
</evidence>
<protein>
    <submittedName>
        <fullName evidence="6">Salicylate hydroxylase</fullName>
    </submittedName>
</protein>